<name>A0A158D637_9BURK</name>
<protein>
    <submittedName>
        <fullName evidence="2">Uncharacterized protein</fullName>
    </submittedName>
</protein>
<keyword evidence="3" id="KW-1185">Reference proteome</keyword>
<feature type="compositionally biased region" description="Basic and acidic residues" evidence="1">
    <location>
        <begin position="237"/>
        <end position="248"/>
    </location>
</feature>
<accession>A0A158D637</accession>
<dbReference type="AlphaFoldDB" id="A0A158D637"/>
<dbReference type="EMBL" id="FCOF02000052">
    <property type="protein sequence ID" value="SAK90144.1"/>
    <property type="molecule type" value="Genomic_DNA"/>
</dbReference>
<reference evidence="2" key="1">
    <citation type="submission" date="2016-01" db="EMBL/GenBank/DDBJ databases">
        <authorList>
            <person name="Peeters C."/>
        </authorList>
    </citation>
    <scope>NUCLEOTIDE SEQUENCE [LARGE SCALE GENOMIC DNA]</scope>
    <source>
        <strain evidence="2">LMG 29318</strain>
    </source>
</reference>
<comment type="caution">
    <text evidence="2">The sequence shown here is derived from an EMBL/GenBank/DDBJ whole genome shotgun (WGS) entry which is preliminary data.</text>
</comment>
<dbReference type="Proteomes" id="UP000054870">
    <property type="component" value="Unassembled WGS sequence"/>
</dbReference>
<feature type="region of interest" description="Disordered" evidence="1">
    <location>
        <begin position="230"/>
        <end position="257"/>
    </location>
</feature>
<organism evidence="2 3">
    <name type="scientific">Caballeronia catudaia</name>
    <dbReference type="NCBI Taxonomy" id="1777136"/>
    <lineage>
        <taxon>Bacteria</taxon>
        <taxon>Pseudomonadati</taxon>
        <taxon>Pseudomonadota</taxon>
        <taxon>Betaproteobacteria</taxon>
        <taxon>Burkholderiales</taxon>
        <taxon>Burkholderiaceae</taxon>
        <taxon>Caballeronia</taxon>
    </lineage>
</organism>
<gene>
    <name evidence="2" type="ORF">AWB75_06273</name>
</gene>
<feature type="region of interest" description="Disordered" evidence="1">
    <location>
        <begin position="1"/>
        <end position="37"/>
    </location>
</feature>
<sequence length="257" mass="28529">MDPPRRAGDASRPPVGANEPSTEGPDARVMTSTRPLSFGPFNDLPMSGWRRRVRRPGARGRSETLHLVAASASNPAPIRCPRLPASRLATRCRRGAECHDRSDVSAARNALLTRFDRSLAAPSCVAAYRRLTRSEPASRHQRTAHRPFHRVQFRDPQFRPAKPPERHTGAATFRLKAWTFRTRGRRCCTPRLPLSAVPIVRQRRFLCGAMDHCWSSGDGCRGRPHVGTLRVNGADNSRSRSGQDREPLGVRPGISLA</sequence>
<proteinExistence type="predicted"/>
<evidence type="ECO:0000313" key="3">
    <source>
        <dbReference type="Proteomes" id="UP000054870"/>
    </source>
</evidence>
<evidence type="ECO:0000256" key="1">
    <source>
        <dbReference type="SAM" id="MobiDB-lite"/>
    </source>
</evidence>
<evidence type="ECO:0000313" key="2">
    <source>
        <dbReference type="EMBL" id="SAK90144.1"/>
    </source>
</evidence>